<name>A0ABR1NZ19_DIAER</name>
<sequence>MSRSLFRSALELRHSASRLPPTFLLPIRARWISSTQQHIETASTTATTPQPSGAPLETSRAQQTSASIHAKAAAAAAAATTATQALHPNTPKPRAPPTQPPPQPTGPIPQEVKDMLPLLRAQPGGHYITLHVHGRPYLVTPGDEVRLPFLMPGVRPGDVLRLNRASVLGSRDLTLIPSEVGPARNPQSGEVAYVDERLYECRAVVVGVDSEPMRLKEKTKRRNRKVKTVRSKHRYTVLRISELRIKAPEEIEE</sequence>
<evidence type="ECO:0000313" key="4">
    <source>
        <dbReference type="EMBL" id="KAK7720723.1"/>
    </source>
</evidence>
<comment type="caution">
    <text evidence="4">The sequence shown here is derived from an EMBL/GenBank/DDBJ whole genome shotgun (WGS) entry which is preliminary data.</text>
</comment>
<evidence type="ECO:0000313" key="5">
    <source>
        <dbReference type="Proteomes" id="UP001430848"/>
    </source>
</evidence>
<dbReference type="SUPFAM" id="SSF141091">
    <property type="entry name" value="L21p-like"/>
    <property type="match status" value="1"/>
</dbReference>
<feature type="region of interest" description="Disordered" evidence="3">
    <location>
        <begin position="38"/>
        <end position="111"/>
    </location>
</feature>
<dbReference type="EMBL" id="JAKNSF020000073">
    <property type="protein sequence ID" value="KAK7720723.1"/>
    <property type="molecule type" value="Genomic_DNA"/>
</dbReference>
<comment type="similarity">
    <text evidence="1">Belongs to the bacterial ribosomal protein bL21 family.</text>
</comment>
<accession>A0ABR1NZ19</accession>
<evidence type="ECO:0000256" key="2">
    <source>
        <dbReference type="ARBA" id="ARBA00044129"/>
    </source>
</evidence>
<dbReference type="PANTHER" id="PTHR21349">
    <property type="entry name" value="50S RIBOSOMAL PROTEIN L21"/>
    <property type="match status" value="1"/>
</dbReference>
<gene>
    <name evidence="4" type="ORF">SLS63_009717</name>
</gene>
<proteinExistence type="inferred from homology"/>
<feature type="compositionally biased region" description="Low complexity" evidence="3">
    <location>
        <begin position="70"/>
        <end position="89"/>
    </location>
</feature>
<dbReference type="PANTHER" id="PTHR21349:SF0">
    <property type="entry name" value="LARGE RIBOSOMAL SUBUNIT PROTEIN BL21M"/>
    <property type="match status" value="1"/>
</dbReference>
<evidence type="ECO:0000256" key="3">
    <source>
        <dbReference type="SAM" id="MobiDB-lite"/>
    </source>
</evidence>
<organism evidence="4 5">
    <name type="scientific">Diaporthe eres</name>
    <name type="common">Phomopsis oblonga</name>
    <dbReference type="NCBI Taxonomy" id="83184"/>
    <lineage>
        <taxon>Eukaryota</taxon>
        <taxon>Fungi</taxon>
        <taxon>Dikarya</taxon>
        <taxon>Ascomycota</taxon>
        <taxon>Pezizomycotina</taxon>
        <taxon>Sordariomycetes</taxon>
        <taxon>Sordariomycetidae</taxon>
        <taxon>Diaporthales</taxon>
        <taxon>Diaporthaceae</taxon>
        <taxon>Diaporthe</taxon>
        <taxon>Diaporthe eres species complex</taxon>
    </lineage>
</organism>
<evidence type="ECO:0000256" key="1">
    <source>
        <dbReference type="ARBA" id="ARBA00008563"/>
    </source>
</evidence>
<dbReference type="Proteomes" id="UP001430848">
    <property type="component" value="Unassembled WGS sequence"/>
</dbReference>
<reference evidence="4 5" key="1">
    <citation type="submission" date="2024-02" db="EMBL/GenBank/DDBJ databases">
        <title>De novo assembly and annotation of 12 fungi associated with fruit tree decline syndrome in Ontario, Canada.</title>
        <authorList>
            <person name="Sulman M."/>
            <person name="Ellouze W."/>
            <person name="Ilyukhin E."/>
        </authorList>
    </citation>
    <scope>NUCLEOTIDE SEQUENCE [LARGE SCALE GENOMIC DNA]</scope>
    <source>
        <strain evidence="4 5">M169</strain>
    </source>
</reference>
<dbReference type="InterPro" id="IPR028909">
    <property type="entry name" value="bL21-like"/>
</dbReference>
<dbReference type="InterPro" id="IPR036164">
    <property type="entry name" value="bL21-like_sf"/>
</dbReference>
<protein>
    <recommendedName>
        <fullName evidence="2">Large ribosomal subunit protein bL21m</fullName>
    </recommendedName>
</protein>
<feature type="compositionally biased region" description="Low complexity" evidence="3">
    <location>
        <begin position="41"/>
        <end position="55"/>
    </location>
</feature>
<keyword evidence="5" id="KW-1185">Reference proteome</keyword>
<feature type="compositionally biased region" description="Pro residues" evidence="3">
    <location>
        <begin position="90"/>
        <end position="107"/>
    </location>
</feature>